<evidence type="ECO:0000256" key="1">
    <source>
        <dbReference type="ARBA" id="ARBA00012513"/>
    </source>
</evidence>
<keyword evidence="6 7" id="KW-0067">ATP-binding</keyword>
<dbReference type="InterPro" id="IPR011009">
    <property type="entry name" value="Kinase-like_dom_sf"/>
</dbReference>
<feature type="region of interest" description="Disordered" evidence="8">
    <location>
        <begin position="278"/>
        <end position="301"/>
    </location>
</feature>
<keyword evidence="5 10" id="KW-0418">Kinase</keyword>
<evidence type="ECO:0000259" key="9">
    <source>
        <dbReference type="PROSITE" id="PS50011"/>
    </source>
</evidence>
<evidence type="ECO:0000256" key="4">
    <source>
        <dbReference type="ARBA" id="ARBA00022741"/>
    </source>
</evidence>
<dbReference type="GO" id="GO:0004674">
    <property type="term" value="F:protein serine/threonine kinase activity"/>
    <property type="evidence" value="ECO:0007669"/>
    <property type="project" value="UniProtKB-KW"/>
</dbReference>
<dbReference type="GO" id="GO:0005524">
    <property type="term" value="F:ATP binding"/>
    <property type="evidence" value="ECO:0007669"/>
    <property type="project" value="UniProtKB-UniRule"/>
</dbReference>
<evidence type="ECO:0000256" key="3">
    <source>
        <dbReference type="ARBA" id="ARBA00022679"/>
    </source>
</evidence>
<dbReference type="Pfam" id="PF00069">
    <property type="entry name" value="Pkinase"/>
    <property type="match status" value="1"/>
</dbReference>
<evidence type="ECO:0000313" key="11">
    <source>
        <dbReference type="Proteomes" id="UP000616839"/>
    </source>
</evidence>
<dbReference type="InterPro" id="IPR000719">
    <property type="entry name" value="Prot_kinase_dom"/>
</dbReference>
<reference evidence="10" key="1">
    <citation type="submission" date="2020-09" db="EMBL/GenBank/DDBJ databases">
        <title>Nocardioides sp. strain MJB4 16S ribosomal RNA gene Genome sequencing and assembly.</title>
        <authorList>
            <person name="Kim I."/>
        </authorList>
    </citation>
    <scope>NUCLEOTIDE SEQUENCE</scope>
    <source>
        <strain evidence="10">MJB4</strain>
    </source>
</reference>
<keyword evidence="11" id="KW-1185">Reference proteome</keyword>
<protein>
    <recommendedName>
        <fullName evidence="1">non-specific serine/threonine protein kinase</fullName>
        <ecNumber evidence="1">2.7.11.1</ecNumber>
    </recommendedName>
</protein>
<feature type="domain" description="Protein kinase" evidence="9">
    <location>
        <begin position="13"/>
        <end position="276"/>
    </location>
</feature>
<proteinExistence type="predicted"/>
<dbReference type="PANTHER" id="PTHR43289:SF6">
    <property type="entry name" value="SERINE_THREONINE-PROTEIN KINASE NEKL-3"/>
    <property type="match status" value="1"/>
</dbReference>
<feature type="binding site" evidence="7">
    <location>
        <position position="42"/>
    </location>
    <ligand>
        <name>ATP</name>
        <dbReference type="ChEBI" id="CHEBI:30616"/>
    </ligand>
</feature>
<name>A0A927PZN5_9ACTN</name>
<keyword evidence="4 7" id="KW-0547">Nucleotide-binding</keyword>
<dbReference type="Gene3D" id="1.10.510.10">
    <property type="entry name" value="Transferase(Phosphotransferase) domain 1"/>
    <property type="match status" value="1"/>
</dbReference>
<dbReference type="Proteomes" id="UP000616839">
    <property type="component" value="Unassembled WGS sequence"/>
</dbReference>
<dbReference type="CDD" id="cd14014">
    <property type="entry name" value="STKc_PknB_like"/>
    <property type="match status" value="1"/>
</dbReference>
<dbReference type="SMART" id="SM00220">
    <property type="entry name" value="S_TKc"/>
    <property type="match status" value="1"/>
</dbReference>
<keyword evidence="2 10" id="KW-0723">Serine/threonine-protein kinase</keyword>
<dbReference type="AlphaFoldDB" id="A0A927PZN5"/>
<comment type="caution">
    <text evidence="10">The sequence shown here is derived from an EMBL/GenBank/DDBJ whole genome shotgun (WGS) entry which is preliminary data.</text>
</comment>
<evidence type="ECO:0000256" key="5">
    <source>
        <dbReference type="ARBA" id="ARBA00022777"/>
    </source>
</evidence>
<keyword evidence="3" id="KW-0808">Transferase</keyword>
<evidence type="ECO:0000256" key="8">
    <source>
        <dbReference type="SAM" id="MobiDB-lite"/>
    </source>
</evidence>
<accession>A0A927PZN5</accession>
<dbReference type="InterPro" id="IPR008271">
    <property type="entry name" value="Ser/Thr_kinase_AS"/>
</dbReference>
<organism evidence="10 11">
    <name type="scientific">Nocardioides donggukensis</name>
    <dbReference type="NCBI Taxonomy" id="2774019"/>
    <lineage>
        <taxon>Bacteria</taxon>
        <taxon>Bacillati</taxon>
        <taxon>Actinomycetota</taxon>
        <taxon>Actinomycetes</taxon>
        <taxon>Propionibacteriales</taxon>
        <taxon>Nocardioidaceae</taxon>
        <taxon>Nocardioides</taxon>
    </lineage>
</organism>
<evidence type="ECO:0000256" key="2">
    <source>
        <dbReference type="ARBA" id="ARBA00022527"/>
    </source>
</evidence>
<sequence>MSPTPPRPLGSRYELLDLLGTGAMGEVWRARDRETGQERAAKVLRSEFARDTEIVTRFIQERSILMGLRHPNIVRVHDLVVEGDRLGILMDLVDGGDVRGRLRADGTMTGRDAVVVVGAVLDALAEAHSQGCLHRDVKPDNVLLDGALLADPGAVKLSDFSIAKLAQESTVMATGLLGTPGYMPPELFLHGQFSAASDVYAAGILLYELLGGRTPFAGPGTAHTVGHRHVMAEPPRLPVDDRLWHVLGTMLDKDPRVRLTAAGTARTLRDLPDAVLDRPRLPVQGHPETWATSGGTGERSEPIHVQERPAALDPGVTNLHAAPVASAPLAGTGQVRAWGPADAPDEGVTSVGRAAPEHQAPVLTPGAAVDATPVRRPWLVWLTVAVVLLGLISGGVAFAQSRDGGAAAPPEAPGKGAVATTAVQADDARPSGLTVTREVAFDPASRTLRLTVRYATQKAALTGPFLEVVPAADDTQQCPAVDWQGAPQPSNIGRTTGILTACAYAIQAPTIPAQSSWEVTAVVDLDLGDDPEAVSTWLERAAGLTAEALGGASVQPSAYPVQRLADVRVDVPAGVTVRTRNLRVVLRPVWVSGPDDSITLLYDSSTGQSSGLLDQVAGGLEGVSLDESCGGALSISRQRAVSVLRPTEDCRIGADVGNFDVESSPFTISSLGG</sequence>
<evidence type="ECO:0000256" key="6">
    <source>
        <dbReference type="ARBA" id="ARBA00022840"/>
    </source>
</evidence>
<dbReference type="PROSITE" id="PS00108">
    <property type="entry name" value="PROTEIN_KINASE_ST"/>
    <property type="match status" value="1"/>
</dbReference>
<dbReference type="RefSeq" id="WP_192143797.1">
    <property type="nucleotide sequence ID" value="NZ_JACYXZ010000003.1"/>
</dbReference>
<evidence type="ECO:0000256" key="7">
    <source>
        <dbReference type="PROSITE-ProRule" id="PRU10141"/>
    </source>
</evidence>
<dbReference type="PROSITE" id="PS00107">
    <property type="entry name" value="PROTEIN_KINASE_ATP"/>
    <property type="match status" value="1"/>
</dbReference>
<dbReference type="SUPFAM" id="SSF56112">
    <property type="entry name" value="Protein kinase-like (PK-like)"/>
    <property type="match status" value="1"/>
</dbReference>
<dbReference type="InterPro" id="IPR017441">
    <property type="entry name" value="Protein_kinase_ATP_BS"/>
</dbReference>
<dbReference type="PANTHER" id="PTHR43289">
    <property type="entry name" value="MITOGEN-ACTIVATED PROTEIN KINASE KINASE KINASE 20-RELATED"/>
    <property type="match status" value="1"/>
</dbReference>
<gene>
    <name evidence="10" type="ORF">IE331_12805</name>
</gene>
<evidence type="ECO:0000313" key="10">
    <source>
        <dbReference type="EMBL" id="MBD8870508.1"/>
    </source>
</evidence>
<dbReference type="PROSITE" id="PS50011">
    <property type="entry name" value="PROTEIN_KINASE_DOM"/>
    <property type="match status" value="1"/>
</dbReference>
<dbReference type="EC" id="2.7.11.1" evidence="1"/>
<dbReference type="EMBL" id="JACYXZ010000003">
    <property type="protein sequence ID" value="MBD8870508.1"/>
    <property type="molecule type" value="Genomic_DNA"/>
</dbReference>